<feature type="transmembrane region" description="Helical" evidence="1">
    <location>
        <begin position="120"/>
        <end position="141"/>
    </location>
</feature>
<proteinExistence type="predicted"/>
<dbReference type="RefSeq" id="WP_148542671.1">
    <property type="nucleotide sequence ID" value="NZ_VSDQ01000679.1"/>
</dbReference>
<dbReference type="Proteomes" id="UP000323930">
    <property type="component" value="Unassembled WGS sequence"/>
</dbReference>
<feature type="transmembrane region" description="Helical" evidence="1">
    <location>
        <begin position="67"/>
        <end position="84"/>
    </location>
</feature>
<name>A0A5D0HRY1_9FLAO</name>
<organism evidence="2 3">
    <name type="scientific">Seonamhaeicola marinus</name>
    <dbReference type="NCBI Taxonomy" id="1912246"/>
    <lineage>
        <taxon>Bacteria</taxon>
        <taxon>Pseudomonadati</taxon>
        <taxon>Bacteroidota</taxon>
        <taxon>Flavobacteriia</taxon>
        <taxon>Flavobacteriales</taxon>
        <taxon>Flavobacteriaceae</taxon>
    </lineage>
</organism>
<keyword evidence="1" id="KW-0812">Transmembrane</keyword>
<feature type="transmembrane region" description="Helical" evidence="1">
    <location>
        <begin position="40"/>
        <end position="61"/>
    </location>
</feature>
<protein>
    <recommendedName>
        <fullName evidence="4">DUF3278 domain-containing protein</fullName>
    </recommendedName>
</protein>
<evidence type="ECO:0000256" key="1">
    <source>
        <dbReference type="SAM" id="Phobius"/>
    </source>
</evidence>
<keyword evidence="1" id="KW-0472">Membrane</keyword>
<reference evidence="2 3" key="1">
    <citation type="submission" date="2019-08" db="EMBL/GenBank/DDBJ databases">
        <title>Seonamhaeicola sediminis sp. nov., isolated from marine sediment.</title>
        <authorList>
            <person name="Cao W.R."/>
        </authorList>
    </citation>
    <scope>NUCLEOTIDE SEQUENCE [LARGE SCALE GENOMIC DNA]</scope>
    <source>
        <strain evidence="2 3">B011</strain>
    </source>
</reference>
<evidence type="ECO:0000313" key="3">
    <source>
        <dbReference type="Proteomes" id="UP000323930"/>
    </source>
</evidence>
<evidence type="ECO:0008006" key="4">
    <source>
        <dbReference type="Google" id="ProtNLM"/>
    </source>
</evidence>
<sequence length="186" mass="21278">MINFEDLKSQWSEQPQGTIPHNGASEIIKTATLLKKKRQITILILTITAVILMGFFFYIAAYRNNTVITALILMVGALLSRVFIETLSVFKLNKIKATINSKTFKENVVTHYRNRIKTHYIATPVIFVLYTFGFFMLLPLFKQELSYGFYLYVVVSGIIVLVVLAFFIGKQILKELSIIKELSKVD</sequence>
<keyword evidence="3" id="KW-1185">Reference proteome</keyword>
<gene>
    <name evidence="2" type="ORF">FUA24_12175</name>
</gene>
<dbReference type="OrthoDB" id="659392at2"/>
<feature type="transmembrane region" description="Helical" evidence="1">
    <location>
        <begin position="147"/>
        <end position="168"/>
    </location>
</feature>
<keyword evidence="1" id="KW-1133">Transmembrane helix</keyword>
<dbReference type="EMBL" id="VSDQ01000679">
    <property type="protein sequence ID" value="TYA74096.1"/>
    <property type="molecule type" value="Genomic_DNA"/>
</dbReference>
<comment type="caution">
    <text evidence="2">The sequence shown here is derived from an EMBL/GenBank/DDBJ whole genome shotgun (WGS) entry which is preliminary data.</text>
</comment>
<accession>A0A5D0HRY1</accession>
<dbReference type="AlphaFoldDB" id="A0A5D0HRY1"/>
<evidence type="ECO:0000313" key="2">
    <source>
        <dbReference type="EMBL" id="TYA74096.1"/>
    </source>
</evidence>